<proteinExistence type="predicted"/>
<gene>
    <name evidence="1" type="ORF">F6J85_06560</name>
</gene>
<dbReference type="InterPro" id="IPR015018">
    <property type="entry name" value="DUF1905"/>
</dbReference>
<dbReference type="Proteomes" id="UP000325516">
    <property type="component" value="Chromosome"/>
</dbReference>
<evidence type="ECO:0000313" key="1">
    <source>
        <dbReference type="EMBL" id="QEW02799.1"/>
    </source>
</evidence>
<dbReference type="KEGG" id="mlz:F6J85_06560"/>
<keyword evidence="2" id="KW-1185">Reference proteome</keyword>
<dbReference type="Gene3D" id="2.40.30.100">
    <property type="entry name" value="AF2212/PG0164-like"/>
    <property type="match status" value="1"/>
</dbReference>
<reference evidence="2" key="1">
    <citation type="submission" date="2019-09" db="EMBL/GenBank/DDBJ databases">
        <title>Mumia zhuanghuii sp. nov. isolated from the intestinal contents of plateau pika (Ochotona curzoniae) in the Qinghai-Tibet plateau of China.</title>
        <authorList>
            <person name="Tian Z."/>
        </authorList>
    </citation>
    <scope>NUCLEOTIDE SEQUENCE [LARGE SCALE GENOMIC DNA]</scope>
    <source>
        <strain evidence="2">L-031</strain>
    </source>
</reference>
<protein>
    <submittedName>
        <fullName evidence="1">DUF1905 domain-containing protein</fullName>
    </submittedName>
</protein>
<dbReference type="SUPFAM" id="SSF141694">
    <property type="entry name" value="AF2212/PG0164-like"/>
    <property type="match status" value="1"/>
</dbReference>
<dbReference type="Pfam" id="PF08922">
    <property type="entry name" value="DUF1905"/>
    <property type="match status" value="1"/>
</dbReference>
<evidence type="ECO:0000313" key="2">
    <source>
        <dbReference type="Proteomes" id="UP000325516"/>
    </source>
</evidence>
<dbReference type="EMBL" id="CP044232">
    <property type="protein sequence ID" value="QEW02799.1"/>
    <property type="molecule type" value="Genomic_DNA"/>
</dbReference>
<sequence length="99" mass="10939">MHLRFETHVYRWQARQDAAWFFADVPEELSAEVREVMQPFAGGFGAVRVQATVGETTWRTSIFPGSSGTYALPLKRAVREGEGLVEGGPVTVDLDILDG</sequence>
<organism evidence="1 2">
    <name type="scientific">Microbacterium lushaniae</name>
    <dbReference type="NCBI Taxonomy" id="2614639"/>
    <lineage>
        <taxon>Bacteria</taxon>
        <taxon>Bacillati</taxon>
        <taxon>Actinomycetota</taxon>
        <taxon>Actinomycetes</taxon>
        <taxon>Micrococcales</taxon>
        <taxon>Microbacteriaceae</taxon>
        <taxon>Microbacterium</taxon>
    </lineage>
</organism>
<accession>A0A5J6L2M8</accession>
<name>A0A5J6L2M8_9MICO</name>
<dbReference type="AlphaFoldDB" id="A0A5J6L2M8"/>
<dbReference type="InterPro" id="IPR037079">
    <property type="entry name" value="AF2212/PG0164-like_sf"/>
</dbReference>
<dbReference type="RefSeq" id="WP_150924334.1">
    <property type="nucleotide sequence ID" value="NZ_CP044232.1"/>
</dbReference>